<name>A0ABU9AZI6_9BACT</name>
<organism evidence="2 3">
    <name type="scientific">Luteolibacter soli</name>
    <dbReference type="NCBI Taxonomy" id="3135280"/>
    <lineage>
        <taxon>Bacteria</taxon>
        <taxon>Pseudomonadati</taxon>
        <taxon>Verrucomicrobiota</taxon>
        <taxon>Verrucomicrobiia</taxon>
        <taxon>Verrucomicrobiales</taxon>
        <taxon>Verrucomicrobiaceae</taxon>
        <taxon>Luteolibacter</taxon>
    </lineage>
</organism>
<gene>
    <name evidence="2" type="ORF">WKV53_17870</name>
</gene>
<comment type="caution">
    <text evidence="2">The sequence shown here is derived from an EMBL/GenBank/DDBJ whole genome shotgun (WGS) entry which is preliminary data.</text>
</comment>
<feature type="chain" id="PRO_5046748832" description="SH3 domain-containing protein" evidence="1">
    <location>
        <begin position="21"/>
        <end position="109"/>
    </location>
</feature>
<sequence>MKSTSLFVASAVALSGFALMGLQGQTPVTPGAVPVKADAPLGKKCIVSLDPQASRSERPVTENQASGFEADGTVKGQLVRLSEGWCVLKDGTAENWIPVNQILMIRASD</sequence>
<evidence type="ECO:0000313" key="3">
    <source>
        <dbReference type="Proteomes" id="UP001371305"/>
    </source>
</evidence>
<keyword evidence="1" id="KW-0732">Signal</keyword>
<keyword evidence="3" id="KW-1185">Reference proteome</keyword>
<dbReference type="EMBL" id="JBBUKT010000007">
    <property type="protein sequence ID" value="MEK7952384.1"/>
    <property type="molecule type" value="Genomic_DNA"/>
</dbReference>
<feature type="signal peptide" evidence="1">
    <location>
        <begin position="1"/>
        <end position="20"/>
    </location>
</feature>
<evidence type="ECO:0000313" key="2">
    <source>
        <dbReference type="EMBL" id="MEK7952384.1"/>
    </source>
</evidence>
<evidence type="ECO:0008006" key="4">
    <source>
        <dbReference type="Google" id="ProtNLM"/>
    </source>
</evidence>
<dbReference type="RefSeq" id="WP_341406141.1">
    <property type="nucleotide sequence ID" value="NZ_JBBUKT010000007.1"/>
</dbReference>
<dbReference type="Proteomes" id="UP001371305">
    <property type="component" value="Unassembled WGS sequence"/>
</dbReference>
<evidence type="ECO:0000256" key="1">
    <source>
        <dbReference type="SAM" id="SignalP"/>
    </source>
</evidence>
<protein>
    <recommendedName>
        <fullName evidence="4">SH3 domain-containing protein</fullName>
    </recommendedName>
</protein>
<accession>A0ABU9AZI6</accession>
<proteinExistence type="predicted"/>
<reference evidence="2 3" key="1">
    <citation type="submission" date="2024-04" db="EMBL/GenBank/DDBJ databases">
        <title>Luteolibacter sp. isolated from soil.</title>
        <authorList>
            <person name="An J."/>
        </authorList>
    </citation>
    <scope>NUCLEOTIDE SEQUENCE [LARGE SCALE GENOMIC DNA]</scope>
    <source>
        <strain evidence="2 3">Y139</strain>
    </source>
</reference>